<dbReference type="Proteomes" id="UP000054466">
    <property type="component" value="Unassembled WGS sequence"/>
</dbReference>
<dbReference type="GeneID" id="27342430"/>
<dbReference type="PROSITE" id="PS51257">
    <property type="entry name" value="PROKAR_LIPOPROTEIN"/>
    <property type="match status" value="1"/>
</dbReference>
<gene>
    <name evidence="1" type="ORF">PV07_03236</name>
</gene>
<dbReference type="EMBL" id="KN847041">
    <property type="protein sequence ID" value="KIW31607.1"/>
    <property type="molecule type" value="Genomic_DNA"/>
</dbReference>
<evidence type="ECO:0000313" key="2">
    <source>
        <dbReference type="Proteomes" id="UP000054466"/>
    </source>
</evidence>
<accession>A0A0D2B1U9</accession>
<protein>
    <submittedName>
        <fullName evidence="1">Uncharacterized protein</fullName>
    </submittedName>
</protein>
<dbReference type="VEuPathDB" id="FungiDB:PV07_03236"/>
<reference evidence="1 2" key="1">
    <citation type="submission" date="2015-01" db="EMBL/GenBank/DDBJ databases">
        <title>The Genome Sequence of Cladophialophora immunda CBS83496.</title>
        <authorList>
            <consortium name="The Broad Institute Genomics Platform"/>
            <person name="Cuomo C."/>
            <person name="de Hoog S."/>
            <person name="Gorbushina A."/>
            <person name="Stielow B."/>
            <person name="Teixiera M."/>
            <person name="Abouelleil A."/>
            <person name="Chapman S.B."/>
            <person name="Priest M."/>
            <person name="Young S.K."/>
            <person name="Wortman J."/>
            <person name="Nusbaum C."/>
            <person name="Birren B."/>
        </authorList>
    </citation>
    <scope>NUCLEOTIDE SEQUENCE [LARGE SCALE GENOMIC DNA]</scope>
    <source>
        <strain evidence="1 2">CBS 83496</strain>
    </source>
</reference>
<sequence length="167" mass="18937">MDEDRSDPSCAFSRRYAHLGCSKTYPSNCSSTMSCRLLRGITRGIVGSPGVPSSSRDIWEPVRYDDGKDANQIPEAWTRSKTLVMRPFRVYRPQEAHPQGRPWSAQWRIVSRSYLLQSAILRSPYAPPQIHKAARQWQLRVRPRMPGSEAPLHSVSVTRGVGEWGES</sequence>
<name>A0A0D2B1U9_9EURO</name>
<dbReference type="RefSeq" id="XP_016251823.1">
    <property type="nucleotide sequence ID" value="XM_016389921.1"/>
</dbReference>
<dbReference type="HOGENOM" id="CLU_1677690_0_0_1"/>
<proteinExistence type="predicted"/>
<keyword evidence="2" id="KW-1185">Reference proteome</keyword>
<evidence type="ECO:0000313" key="1">
    <source>
        <dbReference type="EMBL" id="KIW31607.1"/>
    </source>
</evidence>
<organism evidence="1 2">
    <name type="scientific">Cladophialophora immunda</name>
    <dbReference type="NCBI Taxonomy" id="569365"/>
    <lineage>
        <taxon>Eukaryota</taxon>
        <taxon>Fungi</taxon>
        <taxon>Dikarya</taxon>
        <taxon>Ascomycota</taxon>
        <taxon>Pezizomycotina</taxon>
        <taxon>Eurotiomycetes</taxon>
        <taxon>Chaetothyriomycetidae</taxon>
        <taxon>Chaetothyriales</taxon>
        <taxon>Herpotrichiellaceae</taxon>
        <taxon>Cladophialophora</taxon>
    </lineage>
</organism>
<dbReference type="AlphaFoldDB" id="A0A0D2B1U9"/>